<feature type="transmembrane region" description="Helical" evidence="5">
    <location>
        <begin position="231"/>
        <end position="250"/>
    </location>
</feature>
<dbReference type="GO" id="GO:0005886">
    <property type="term" value="C:plasma membrane"/>
    <property type="evidence" value="ECO:0007669"/>
    <property type="project" value="UniProtKB-SubCell"/>
</dbReference>
<proteinExistence type="predicted"/>
<keyword evidence="8" id="KW-1185">Reference proteome</keyword>
<dbReference type="AlphaFoldDB" id="A0A1V2TCT6"/>
<name>A0A1V2TCT6_9NOCA</name>
<keyword evidence="4 5" id="KW-0472">Membrane</keyword>
<dbReference type="GO" id="GO:0022857">
    <property type="term" value="F:transmembrane transporter activity"/>
    <property type="evidence" value="ECO:0007669"/>
    <property type="project" value="InterPro"/>
</dbReference>
<sequence>MEPTRTRLTAAQRWLLAVSCLAIALVIASMAALYTALPEVAATSGATQLQLTWIVDGYTLALACLVLPAGALGDRYGRRAVLIAGLVIFAAASALPLLVDSPLWLIFARAIAGVGAALVMPSTLSLLTSGFPEDRRSTAVGLWSGVAGAGAVLGLLGSGMLLQMWSWVSVFIAMAVSGAALTVAAFTVPESVDETRPTLDAWGAITAAIAIGMFVVAAIEAPIRGWTDTVVIGLFSSAVVAAAAFVAVELRVEHPLLDLRLFADRGFGSGAASVAVQYLVSFGVFMLFVQFLQLIFGYAPLLSAVALAPMVVPIIALSAIAPRLAERFGLRLLTFLGLAAIGIGLLLLSRLTADSTYLDLLWPLLVMSIGLGVCTAPATAAIIAGTPVEKHGVASAVNDAAREIGAAIGVAVAGSILAAGYSDRIAAVLPRLPEQAREPVGDSLAAALEVTERVGPAAQPLADLAKDAFAHGAQQSAIALGILTLVAAVAIGVWAPGRRAAKQVLVTKEPVRESEKQEASVV</sequence>
<gene>
    <name evidence="7" type="ORF">B0T46_19465</name>
</gene>
<evidence type="ECO:0000256" key="4">
    <source>
        <dbReference type="ARBA" id="ARBA00023136"/>
    </source>
</evidence>
<evidence type="ECO:0000256" key="2">
    <source>
        <dbReference type="ARBA" id="ARBA00022692"/>
    </source>
</evidence>
<feature type="transmembrane region" description="Helical" evidence="5">
    <location>
        <begin position="139"/>
        <end position="158"/>
    </location>
</feature>
<evidence type="ECO:0000313" key="8">
    <source>
        <dbReference type="Proteomes" id="UP000188836"/>
    </source>
</evidence>
<dbReference type="EMBL" id="MUMY01000017">
    <property type="protein sequence ID" value="ONM47151.1"/>
    <property type="molecule type" value="Genomic_DNA"/>
</dbReference>
<dbReference type="PANTHER" id="PTHR42718">
    <property type="entry name" value="MAJOR FACILITATOR SUPERFAMILY MULTIDRUG TRANSPORTER MFSC"/>
    <property type="match status" value="1"/>
</dbReference>
<feature type="transmembrane region" description="Helical" evidence="5">
    <location>
        <begin position="49"/>
        <end position="68"/>
    </location>
</feature>
<feature type="transmembrane region" description="Helical" evidence="5">
    <location>
        <begin position="14"/>
        <end position="37"/>
    </location>
</feature>
<evidence type="ECO:0000313" key="7">
    <source>
        <dbReference type="EMBL" id="ONM47151.1"/>
    </source>
</evidence>
<dbReference type="SUPFAM" id="SSF103473">
    <property type="entry name" value="MFS general substrate transporter"/>
    <property type="match status" value="1"/>
</dbReference>
<keyword evidence="3 5" id="KW-1133">Transmembrane helix</keyword>
<dbReference type="RefSeq" id="WP_077119437.1">
    <property type="nucleotide sequence ID" value="NZ_MUKP01000013.1"/>
</dbReference>
<dbReference type="CDD" id="cd17321">
    <property type="entry name" value="MFS_MMR_MDR_like"/>
    <property type="match status" value="1"/>
</dbReference>
<keyword evidence="2 5" id="KW-0812">Transmembrane</keyword>
<evidence type="ECO:0000259" key="6">
    <source>
        <dbReference type="PROSITE" id="PS50850"/>
    </source>
</evidence>
<protein>
    <submittedName>
        <fullName evidence="7">MFS transporter</fullName>
    </submittedName>
</protein>
<dbReference type="Gene3D" id="1.20.1250.20">
    <property type="entry name" value="MFS general substrate transporter like domains"/>
    <property type="match status" value="1"/>
</dbReference>
<comment type="caution">
    <text evidence="7">The sequence shown here is derived from an EMBL/GenBank/DDBJ whole genome shotgun (WGS) entry which is preliminary data.</text>
</comment>
<dbReference type="Proteomes" id="UP000188836">
    <property type="component" value="Unassembled WGS sequence"/>
</dbReference>
<feature type="transmembrane region" description="Helical" evidence="5">
    <location>
        <begin position="360"/>
        <end position="383"/>
    </location>
</feature>
<feature type="transmembrane region" description="Helical" evidence="5">
    <location>
        <begin position="298"/>
        <end position="321"/>
    </location>
</feature>
<feature type="transmembrane region" description="Helical" evidence="5">
    <location>
        <begin position="271"/>
        <end position="292"/>
    </location>
</feature>
<feature type="transmembrane region" description="Helical" evidence="5">
    <location>
        <begin position="164"/>
        <end position="187"/>
    </location>
</feature>
<dbReference type="InterPro" id="IPR020846">
    <property type="entry name" value="MFS_dom"/>
</dbReference>
<feature type="transmembrane region" description="Helical" evidence="5">
    <location>
        <begin position="477"/>
        <end position="495"/>
    </location>
</feature>
<dbReference type="InterPro" id="IPR036259">
    <property type="entry name" value="MFS_trans_sf"/>
</dbReference>
<dbReference type="Pfam" id="PF07690">
    <property type="entry name" value="MFS_1"/>
    <property type="match status" value="1"/>
</dbReference>
<feature type="transmembrane region" description="Helical" evidence="5">
    <location>
        <begin position="404"/>
        <end position="422"/>
    </location>
</feature>
<accession>A0A1V2TCT6</accession>
<reference evidence="7 8" key="1">
    <citation type="journal article" date="2016" name="Antonie Van Leeuwenhoek">
        <title>Nocardia donostiensis sp. nov., isolated from human respiratory specimens.</title>
        <authorList>
            <person name="Ercibengoa M."/>
            <person name="Bell M."/>
            <person name="Marimon J.M."/>
            <person name="Humrighouse B."/>
            <person name="Klenk H.P."/>
            <person name="Potter G."/>
            <person name="Perez-Trallero E."/>
        </authorList>
    </citation>
    <scope>NUCLEOTIDE SEQUENCE [LARGE SCALE GENOMIC DNA]</scope>
    <source>
        <strain evidence="7 8">X1655</strain>
    </source>
</reference>
<dbReference type="InterPro" id="IPR011701">
    <property type="entry name" value="MFS"/>
</dbReference>
<evidence type="ECO:0000256" key="3">
    <source>
        <dbReference type="ARBA" id="ARBA00022989"/>
    </source>
</evidence>
<dbReference type="PROSITE" id="PS50850">
    <property type="entry name" value="MFS"/>
    <property type="match status" value="1"/>
</dbReference>
<feature type="transmembrane region" description="Helical" evidence="5">
    <location>
        <begin position="80"/>
        <end position="99"/>
    </location>
</feature>
<feature type="domain" description="Major facilitator superfamily (MFS) profile" evidence="6">
    <location>
        <begin position="15"/>
        <end position="499"/>
    </location>
</feature>
<dbReference type="PANTHER" id="PTHR42718:SF42">
    <property type="entry name" value="EXPORT PROTEIN"/>
    <property type="match status" value="1"/>
</dbReference>
<evidence type="ECO:0000256" key="1">
    <source>
        <dbReference type="ARBA" id="ARBA00004651"/>
    </source>
</evidence>
<comment type="subcellular location">
    <subcellularLocation>
        <location evidence="1">Cell membrane</location>
        <topology evidence="1">Multi-pass membrane protein</topology>
    </subcellularLocation>
</comment>
<feature type="transmembrane region" description="Helical" evidence="5">
    <location>
        <begin position="199"/>
        <end position="219"/>
    </location>
</feature>
<feature type="transmembrane region" description="Helical" evidence="5">
    <location>
        <begin position="328"/>
        <end position="348"/>
    </location>
</feature>
<dbReference type="STRING" id="1538463.B0T36_11035"/>
<dbReference type="Gene3D" id="1.20.1720.10">
    <property type="entry name" value="Multidrug resistance protein D"/>
    <property type="match status" value="1"/>
</dbReference>
<feature type="transmembrane region" description="Helical" evidence="5">
    <location>
        <begin position="105"/>
        <end position="127"/>
    </location>
</feature>
<dbReference type="OrthoDB" id="9781469at2"/>
<evidence type="ECO:0000256" key="5">
    <source>
        <dbReference type="SAM" id="Phobius"/>
    </source>
</evidence>
<organism evidence="7 8">
    <name type="scientific">Nocardia donostiensis</name>
    <dbReference type="NCBI Taxonomy" id="1538463"/>
    <lineage>
        <taxon>Bacteria</taxon>
        <taxon>Bacillati</taxon>
        <taxon>Actinomycetota</taxon>
        <taxon>Actinomycetes</taxon>
        <taxon>Mycobacteriales</taxon>
        <taxon>Nocardiaceae</taxon>
        <taxon>Nocardia</taxon>
    </lineage>
</organism>